<name>A0ABW6CTC6_9CAUL</name>
<dbReference type="PROSITE" id="PS51257">
    <property type="entry name" value="PROKAR_LIPOPROTEIN"/>
    <property type="match status" value="1"/>
</dbReference>
<evidence type="ECO:0008006" key="4">
    <source>
        <dbReference type="Google" id="ProtNLM"/>
    </source>
</evidence>
<organism evidence="2 3">
    <name type="scientific">Phenylobacterium ferrooxidans</name>
    <dbReference type="NCBI Taxonomy" id="2982689"/>
    <lineage>
        <taxon>Bacteria</taxon>
        <taxon>Pseudomonadati</taxon>
        <taxon>Pseudomonadota</taxon>
        <taxon>Alphaproteobacteria</taxon>
        <taxon>Caulobacterales</taxon>
        <taxon>Caulobacteraceae</taxon>
        <taxon>Phenylobacterium</taxon>
    </lineage>
</organism>
<keyword evidence="1" id="KW-0732">Signal</keyword>
<evidence type="ECO:0000256" key="1">
    <source>
        <dbReference type="SAM" id="SignalP"/>
    </source>
</evidence>
<feature type="chain" id="PRO_5047384543" description="DUF4136 domain-containing protein" evidence="1">
    <location>
        <begin position="17"/>
        <end position="160"/>
    </location>
</feature>
<evidence type="ECO:0000313" key="3">
    <source>
        <dbReference type="Proteomes" id="UP001598130"/>
    </source>
</evidence>
<protein>
    <recommendedName>
        <fullName evidence="4">DUF4136 domain-containing protein</fullName>
    </recommendedName>
</protein>
<feature type="signal peptide" evidence="1">
    <location>
        <begin position="1"/>
        <end position="16"/>
    </location>
</feature>
<accession>A0ABW6CTC6</accession>
<reference evidence="2 3" key="1">
    <citation type="submission" date="2022-09" db="EMBL/GenBank/DDBJ databases">
        <title>New species of Phenylobacterium.</title>
        <authorList>
            <person name="Mieszkin S."/>
        </authorList>
    </citation>
    <scope>NUCLEOTIDE SEQUENCE [LARGE SCALE GENOMIC DNA]</scope>
    <source>
        <strain evidence="2 3">HK31-G</strain>
    </source>
</reference>
<sequence length="160" mass="16304">MSAKLLAPLAAAALLAGCATPPQVVRSGDPAFATGKTVALAVSEATPSDRARLDQASVLVLEKLQAQEARVGDPAAADYLMQVAFSALPRGVGVMRDGAGSWLSQSRRRFGMRGPGYAVSITAIEARTGKAAFSATATGRARGDPAKAVDRLVTAALGQP</sequence>
<gene>
    <name evidence="2" type="ORF">OCL97_20490</name>
</gene>
<dbReference type="EMBL" id="JAOTJD010000054">
    <property type="protein sequence ID" value="MFD3266327.1"/>
    <property type="molecule type" value="Genomic_DNA"/>
</dbReference>
<dbReference type="Proteomes" id="UP001598130">
    <property type="component" value="Unassembled WGS sequence"/>
</dbReference>
<comment type="caution">
    <text evidence="2">The sequence shown here is derived from an EMBL/GenBank/DDBJ whole genome shotgun (WGS) entry which is preliminary data.</text>
</comment>
<proteinExistence type="predicted"/>
<dbReference type="RefSeq" id="WP_377371586.1">
    <property type="nucleotide sequence ID" value="NZ_JAOTJD010000054.1"/>
</dbReference>
<keyword evidence="3" id="KW-1185">Reference proteome</keyword>
<evidence type="ECO:0000313" key="2">
    <source>
        <dbReference type="EMBL" id="MFD3266327.1"/>
    </source>
</evidence>